<dbReference type="Proteomes" id="UP000886595">
    <property type="component" value="Unassembled WGS sequence"/>
</dbReference>
<dbReference type="PRINTS" id="PR00019">
    <property type="entry name" value="LEURICHRPT"/>
</dbReference>
<dbReference type="InterPro" id="IPR001611">
    <property type="entry name" value="Leu-rich_rpt"/>
</dbReference>
<evidence type="ECO:0000256" key="3">
    <source>
        <dbReference type="ARBA" id="ARBA00022475"/>
    </source>
</evidence>
<evidence type="ECO:0000313" key="14">
    <source>
        <dbReference type="EMBL" id="KAG2313279.1"/>
    </source>
</evidence>
<evidence type="ECO:0000256" key="11">
    <source>
        <dbReference type="ARBA" id="ARBA00023180"/>
    </source>
</evidence>
<evidence type="ECO:0000256" key="9">
    <source>
        <dbReference type="ARBA" id="ARBA00023136"/>
    </source>
</evidence>
<evidence type="ECO:0000256" key="1">
    <source>
        <dbReference type="ARBA" id="ARBA00004251"/>
    </source>
</evidence>
<accession>A0A8X7VLA2</accession>
<keyword evidence="15" id="KW-1185">Reference proteome</keyword>
<keyword evidence="5 12" id="KW-0812">Transmembrane</keyword>
<comment type="subcellular location">
    <subcellularLocation>
        <location evidence="1">Cell membrane</location>
        <topology evidence="1">Single-pass type I membrane protein</topology>
    </subcellularLocation>
</comment>
<dbReference type="InterPro" id="IPR032675">
    <property type="entry name" value="LRR_dom_sf"/>
</dbReference>
<dbReference type="OrthoDB" id="1101318at2759"/>
<dbReference type="EMBL" id="JAAMPC010000005">
    <property type="protein sequence ID" value="KAG2313279.1"/>
    <property type="molecule type" value="Genomic_DNA"/>
</dbReference>
<dbReference type="FunFam" id="3.80.10.10:FF:000111">
    <property type="entry name" value="LRR receptor-like serine/threonine-protein kinase ERECTA"/>
    <property type="match status" value="1"/>
</dbReference>
<evidence type="ECO:0000256" key="6">
    <source>
        <dbReference type="ARBA" id="ARBA00022729"/>
    </source>
</evidence>
<evidence type="ECO:0000313" key="15">
    <source>
        <dbReference type="Proteomes" id="UP000886595"/>
    </source>
</evidence>
<dbReference type="FunFam" id="3.80.10.10:FF:000041">
    <property type="entry name" value="LRR receptor-like serine/threonine-protein kinase ERECTA"/>
    <property type="match status" value="1"/>
</dbReference>
<dbReference type="SUPFAM" id="SSF52058">
    <property type="entry name" value="L domain-like"/>
    <property type="match status" value="3"/>
</dbReference>
<dbReference type="PANTHER" id="PTHR48062">
    <property type="entry name" value="RECEPTOR-LIKE PROTEIN 14"/>
    <property type="match status" value="1"/>
</dbReference>
<evidence type="ECO:0000256" key="7">
    <source>
        <dbReference type="ARBA" id="ARBA00022737"/>
    </source>
</evidence>
<keyword evidence="11" id="KW-0325">Glycoprotein</keyword>
<comment type="caution">
    <text evidence="14">The sequence shown here is derived from an EMBL/GenBank/DDBJ whole genome shotgun (WGS) entry which is preliminary data.</text>
</comment>
<keyword evidence="4" id="KW-0433">Leucine-rich repeat</keyword>
<evidence type="ECO:0000256" key="2">
    <source>
        <dbReference type="ARBA" id="ARBA00009592"/>
    </source>
</evidence>
<evidence type="ECO:0000256" key="5">
    <source>
        <dbReference type="ARBA" id="ARBA00022692"/>
    </source>
</evidence>
<dbReference type="PANTHER" id="PTHR48062:SF64">
    <property type="entry name" value="RECEPTOR-LIKE PROTEIN 13"/>
    <property type="match status" value="1"/>
</dbReference>
<dbReference type="Pfam" id="PF13855">
    <property type="entry name" value="LRR_8"/>
    <property type="match status" value="3"/>
</dbReference>
<dbReference type="Pfam" id="PF00560">
    <property type="entry name" value="LRR_1"/>
    <property type="match status" value="4"/>
</dbReference>
<keyword evidence="9 12" id="KW-0472">Membrane</keyword>
<dbReference type="SMART" id="SM00365">
    <property type="entry name" value="LRR_SD22"/>
    <property type="match status" value="7"/>
</dbReference>
<gene>
    <name evidence="14" type="ORF">Bca52824_024836</name>
</gene>
<evidence type="ECO:0008006" key="16">
    <source>
        <dbReference type="Google" id="ProtNLM"/>
    </source>
</evidence>
<dbReference type="GO" id="GO:0005886">
    <property type="term" value="C:plasma membrane"/>
    <property type="evidence" value="ECO:0007669"/>
    <property type="project" value="UniProtKB-SubCell"/>
</dbReference>
<evidence type="ECO:0000256" key="13">
    <source>
        <dbReference type="SAM" id="SignalP"/>
    </source>
</evidence>
<dbReference type="Gene3D" id="3.80.10.10">
    <property type="entry name" value="Ribonuclease Inhibitor"/>
    <property type="match status" value="4"/>
</dbReference>
<keyword evidence="6 13" id="KW-0732">Signal</keyword>
<comment type="similarity">
    <text evidence="2">Belongs to the RLP family.</text>
</comment>
<dbReference type="InterPro" id="IPR003591">
    <property type="entry name" value="Leu-rich_rpt_typical-subtyp"/>
</dbReference>
<dbReference type="FunFam" id="3.80.10.10:FF:000095">
    <property type="entry name" value="LRR receptor-like serine/threonine-protein kinase GSO1"/>
    <property type="match status" value="1"/>
</dbReference>
<protein>
    <recommendedName>
        <fullName evidence="16">Leucine-rich repeat-containing N-terminal plant-type domain-containing protein</fullName>
    </recommendedName>
</protein>
<sequence length="996" mass="111834">MVFLGKYLIWVMLLLGQLHGYNSCVEKERTALLELKKYIISMTEVEDYGITTEEEEYGYVLPTWTNAPKSNCCLWEGLKCSGTSKRVTEIAFGELNLRPDSALDLSLLHPFEEVRIINLSKSTFWGFSDVEGYKSLGRLRKLEILDLSSNDFVSDPFSFLKSAPSLTTLFLQDNDMFEDFPAKGYKGLGNLEILNLSFNALNTSIFPFVSALTSLTTLCLKSNQMDGSFPAEELKDLTNLELLDLSENNFNGSIPIRGSSKLLSYNIFSLGWICEMKNMQELDLSNNKLGGQFPVCLTGLTELRVLDLSSNQLSGNVPSSLGNLESLNYLSLIDNNFEGFFSLSSLANLSELRLFKLSSRSKSFQVECDNSWKPKKFQVNVIVLPSCNLVKVPYFLRYQKDLTHVDLSDNKIAEAFPSWLLENNTKLQVLFLQNNSFTSFQLPKSARKLLLMDVSTNEFNQLLPSNIGWIFPQLMYLKLAHNGFKGNLPSSLGNLKEIRYLDMSHNSFQGKLPRSFVKNCDSIILSHNKLSGEMLLESFNFTGILELSMDNNHFTGEIGQGFRKLEDLYVLDISNNRLTGVIPRWIGELSNLIVLVISNNMLEGEIPASLFNKLNLELLDLSGNMLSGDIPVHANSKVPGVLFLQDNHLSGIISDRLRDVQVLDLRNNRLSGNIPKFSESRSSYTILLRGNNFTGSIPRHVCGLRNIQLLDLAENMLTGTIPSCLDNTSFGLGKETDYDYGSMSQVDVTIPRFSPQKDFDYFDGSGIYFKARIALHPFTVPDTSITQIKIEFATKHRYDYYIGDNLQLLFGMDLSKNKLSGEIPTELGVLLELQALNLSHNNLSGVIPGSFRGLKNMESLDLSSNWLQGRIPSQLAELSSLGVFNVSYNNLSGVIPQGGHSITFDANSYLGNPFLCGKPTNTSCYNSTSFQETDNGVEDDEGHIDMISFYWSLAAAYVTILIGLFSSITFDSPWSRFWFYMVDVFIHKVRKLLFCN</sequence>
<dbReference type="AlphaFoldDB" id="A0A8X7VLA2"/>
<dbReference type="SMART" id="SM00369">
    <property type="entry name" value="LRR_TYP"/>
    <property type="match status" value="10"/>
</dbReference>
<keyword evidence="8 12" id="KW-1133">Transmembrane helix</keyword>
<proteinExistence type="inferred from homology"/>
<keyword evidence="10" id="KW-0675">Receptor</keyword>
<name>A0A8X7VLA2_BRACI</name>
<keyword evidence="7" id="KW-0677">Repeat</keyword>
<reference evidence="14 15" key="1">
    <citation type="submission" date="2020-02" db="EMBL/GenBank/DDBJ databases">
        <authorList>
            <person name="Ma Q."/>
            <person name="Huang Y."/>
            <person name="Song X."/>
            <person name="Pei D."/>
        </authorList>
    </citation>
    <scope>NUCLEOTIDE SEQUENCE [LARGE SCALE GENOMIC DNA]</scope>
    <source>
        <strain evidence="14">Sxm20200214</strain>
        <tissue evidence="14">Leaf</tissue>
    </source>
</reference>
<evidence type="ECO:0000256" key="12">
    <source>
        <dbReference type="SAM" id="Phobius"/>
    </source>
</evidence>
<evidence type="ECO:0000256" key="8">
    <source>
        <dbReference type="ARBA" id="ARBA00022989"/>
    </source>
</evidence>
<dbReference type="InterPro" id="IPR051502">
    <property type="entry name" value="RLP_Defense_Trigger"/>
</dbReference>
<feature type="signal peptide" evidence="13">
    <location>
        <begin position="1"/>
        <end position="20"/>
    </location>
</feature>
<feature type="transmembrane region" description="Helical" evidence="12">
    <location>
        <begin position="949"/>
        <end position="970"/>
    </location>
</feature>
<feature type="chain" id="PRO_5036460029" description="Leucine-rich repeat-containing N-terminal plant-type domain-containing protein" evidence="13">
    <location>
        <begin position="21"/>
        <end position="996"/>
    </location>
</feature>
<organism evidence="14 15">
    <name type="scientific">Brassica carinata</name>
    <name type="common">Ethiopian mustard</name>
    <name type="synonym">Abyssinian cabbage</name>
    <dbReference type="NCBI Taxonomy" id="52824"/>
    <lineage>
        <taxon>Eukaryota</taxon>
        <taxon>Viridiplantae</taxon>
        <taxon>Streptophyta</taxon>
        <taxon>Embryophyta</taxon>
        <taxon>Tracheophyta</taxon>
        <taxon>Spermatophyta</taxon>
        <taxon>Magnoliopsida</taxon>
        <taxon>eudicotyledons</taxon>
        <taxon>Gunneridae</taxon>
        <taxon>Pentapetalae</taxon>
        <taxon>rosids</taxon>
        <taxon>malvids</taxon>
        <taxon>Brassicales</taxon>
        <taxon>Brassicaceae</taxon>
        <taxon>Brassiceae</taxon>
        <taxon>Brassica</taxon>
    </lineage>
</organism>
<evidence type="ECO:0000256" key="4">
    <source>
        <dbReference type="ARBA" id="ARBA00022614"/>
    </source>
</evidence>
<evidence type="ECO:0000256" key="10">
    <source>
        <dbReference type="ARBA" id="ARBA00023170"/>
    </source>
</evidence>
<keyword evidence="3" id="KW-1003">Cell membrane</keyword>